<dbReference type="EMBL" id="CP000733">
    <property type="protein sequence ID" value="ABS76855.1"/>
    <property type="molecule type" value="Genomic_DNA"/>
</dbReference>
<evidence type="ECO:0000256" key="1">
    <source>
        <dbReference type="SAM" id="MobiDB-lite"/>
    </source>
</evidence>
<evidence type="ECO:0000313" key="2">
    <source>
        <dbReference type="EMBL" id="ABS76855.1"/>
    </source>
</evidence>
<dbReference type="Proteomes" id="UP000008555">
    <property type="component" value="Chromosome"/>
</dbReference>
<dbReference type="AlphaFoldDB" id="A9KF72"/>
<protein>
    <submittedName>
        <fullName evidence="2">Uncharacterized protein</fullName>
    </submittedName>
</protein>
<dbReference type="RefSeq" id="WP_011996581.1">
    <property type="nucleotide sequence ID" value="NC_009727.1"/>
</dbReference>
<sequence length="649" mass="74385">MRFNMAIEAADHHTTKEKSFYLISLSSTNLLQFEEKLEAQLKQGSVQDRKKMELRLQDSFGKERVLRDISHSYTAIFKKAGEWHCLIFSSGANKYSLGPNRSIARTHANKNLLTAALYEGIEDELHDFFLKPTPDNSIAILNQQEKYSNIRTFNVLDASFDFEHFKKRFSTLAHTIAVSYDELRVLCCLQSSTISFSELALLRRLLPRLSTDINVRFYQNLKNQLPEVTKLIDDQWLSEASVQTDKTYELKSKLLSPADQINLIKAWASEKKQRIEALFVSNSESLIAYDNEKIIVNSPIAYGSYEDAYESLCQQFQTNEAEEKQAANEISCSEIDEEINSFYSEDKAEENCENEALMAPSDSNLALLKRLQQFLSEHRHNLQKGDKGSFWLATRYLENPNAVRLSITCVMYAFMKVDKVMQREGSITDENITMMPAELAHFFKKDPKFQLLKRQFERFNQSLEAVLNYLNEQSREDYILFDEIKRVGHLDLQTQMGNTGNAVNQEPVISVSLRALATALEAKGNPILLKIKNSQEDEQKWQSLDEDEEKIDSDEDFFEPEEKSDSGSIKKIADKIREADAAQLITFYKLLKLNEDQAKPKRCVGNESLPGFFRHSSSLGETKNEKSSLAKRVIDLLREASEFTSNLAP</sequence>
<organism evidence="2 3">
    <name type="scientific">Coxiella burnetii (strain Dugway 5J108-111)</name>
    <dbReference type="NCBI Taxonomy" id="434922"/>
    <lineage>
        <taxon>Bacteria</taxon>
        <taxon>Pseudomonadati</taxon>
        <taxon>Pseudomonadota</taxon>
        <taxon>Gammaproteobacteria</taxon>
        <taxon>Legionellales</taxon>
        <taxon>Coxiellaceae</taxon>
        <taxon>Coxiella</taxon>
    </lineage>
</organism>
<accession>A9KF72</accession>
<evidence type="ECO:0000313" key="3">
    <source>
        <dbReference type="Proteomes" id="UP000008555"/>
    </source>
</evidence>
<reference evidence="2 3" key="1">
    <citation type="journal article" date="2009" name="Infect. Immun.">
        <title>Comparative genomics reveal extensive transposon-mediated genomic plasticity and diversity among potential effector proteins within the genus Coxiella.</title>
        <authorList>
            <person name="Beare P.A."/>
            <person name="Unsworth N."/>
            <person name="Andoh M."/>
            <person name="Voth D.E."/>
            <person name="Omsland A."/>
            <person name="Gilk S.D."/>
            <person name="Williams K.P."/>
            <person name="Sobral B.W."/>
            <person name="Kupko J.J.III."/>
            <person name="Porcella S.F."/>
            <person name="Samuel J.E."/>
            <person name="Heinzen R.A."/>
        </authorList>
    </citation>
    <scope>NUCLEOTIDE SEQUENCE [LARGE SCALE GENOMIC DNA]</scope>
    <source>
        <strain evidence="2 3">Dugway 5J108-111</strain>
    </source>
</reference>
<name>A9KF72_COXBN</name>
<proteinExistence type="predicted"/>
<feature type="compositionally biased region" description="Acidic residues" evidence="1">
    <location>
        <begin position="544"/>
        <end position="559"/>
    </location>
</feature>
<feature type="region of interest" description="Disordered" evidence="1">
    <location>
        <begin position="538"/>
        <end position="564"/>
    </location>
</feature>
<gene>
    <name evidence="2" type="ordered locus">CBUD_0453</name>
</gene>
<dbReference type="HOGENOM" id="CLU_421944_0_0_6"/>
<dbReference type="KEGG" id="cbd:CBUD_0453"/>